<proteinExistence type="predicted"/>
<keyword evidence="1" id="KW-0812">Transmembrane</keyword>
<protein>
    <submittedName>
        <fullName evidence="2">Uncharacterized protein</fullName>
    </submittedName>
</protein>
<dbReference type="GeneID" id="84049413"/>
<dbReference type="HOGENOM" id="CLU_867722_0_0_2"/>
<feature type="transmembrane region" description="Helical" evidence="1">
    <location>
        <begin position="67"/>
        <end position="86"/>
    </location>
</feature>
<keyword evidence="1" id="KW-1133">Transmembrane helix</keyword>
<dbReference type="RefSeq" id="WP_012718504.1">
    <property type="nucleotide sequence ID" value="NC_012632.1"/>
</dbReference>
<dbReference type="EMBL" id="CP001401">
    <property type="protein sequence ID" value="ACP54576.1"/>
    <property type="molecule type" value="Genomic_DNA"/>
</dbReference>
<gene>
    <name evidence="2" type="ordered locus">M1627_0611</name>
</gene>
<reference evidence="2 3" key="1">
    <citation type="journal article" date="2009" name="Proc. Natl. Acad. Sci. U.S.A.">
        <title>Biogeography of the Sulfolobus islandicus pan-genome.</title>
        <authorList>
            <person name="Reno M.L."/>
            <person name="Held N.L."/>
            <person name="Fields C.J."/>
            <person name="Burke P.V."/>
            <person name="Whitaker R.J."/>
        </authorList>
    </citation>
    <scope>NUCLEOTIDE SEQUENCE [LARGE SCALE GENOMIC DNA]</scope>
    <source>
        <strain evidence="2 3">M.16.27</strain>
    </source>
</reference>
<organism evidence="2 3">
    <name type="scientific">Saccharolobus islandicus (strain M.16.27)</name>
    <name type="common">Sulfolobus islandicus</name>
    <dbReference type="NCBI Taxonomy" id="427318"/>
    <lineage>
        <taxon>Archaea</taxon>
        <taxon>Thermoproteota</taxon>
        <taxon>Thermoprotei</taxon>
        <taxon>Sulfolobales</taxon>
        <taxon>Sulfolobaceae</taxon>
        <taxon>Saccharolobus</taxon>
    </lineage>
</organism>
<keyword evidence="1" id="KW-0472">Membrane</keyword>
<dbReference type="KEGG" id="sim:M1627_0611"/>
<name>C3N365_SACI3</name>
<accession>C3N365</accession>
<evidence type="ECO:0000313" key="3">
    <source>
        <dbReference type="Proteomes" id="UP000002307"/>
    </source>
</evidence>
<dbReference type="AlphaFoldDB" id="C3N365"/>
<evidence type="ECO:0000313" key="2">
    <source>
        <dbReference type="EMBL" id="ACP54576.1"/>
    </source>
</evidence>
<dbReference type="Proteomes" id="UP000002307">
    <property type="component" value="Chromosome"/>
</dbReference>
<evidence type="ECO:0000256" key="1">
    <source>
        <dbReference type="SAM" id="Phobius"/>
    </source>
</evidence>
<sequence>MSNSPFFLDYLEDGLVDWNRALDAKELIKNKYEKLLKEGLISKEELERYEYRKIYDLQQATEKISKGLLLIYAGIILLSFLIVAEIRNFDVRHPREMQEILNSAEKFIRKSIDLNDIEKLGHEPVKVSNLKELLELTQHSYRRYLGITDLAKCLKSIENFITSSLKNKKWKTLWEIVKTCEKSFNFSQFSQEVLQFLKRCISGDEEACKKLNLSDEKLSNLLENPYIIRFSLIMAESSIKEFLDMILLTSYLEPLSTASRYSISIDNATRELLEDVKENQDNIMSFLEVKIQIIKNLIKNDEFMENISKIYEIFRKLYQL</sequence>